<sequence length="103" mass="11898">MSSRWCGLVVRRRRCQLRSPPSHLTVVQNCEGVAGVAPPWFQVQEPLKTNRAEGMMHIKSIEAQSLHFEWCGNLERRMLAQVSSSSHSRKNQNYEVHREKALK</sequence>
<proteinExistence type="predicted"/>
<accession>A0A8X6SGN9</accession>
<evidence type="ECO:0000313" key="3">
    <source>
        <dbReference type="Proteomes" id="UP000887159"/>
    </source>
</evidence>
<dbReference type="EMBL" id="BMAU01021284">
    <property type="protein sequence ID" value="GFY08877.1"/>
    <property type="molecule type" value="Genomic_DNA"/>
</dbReference>
<reference evidence="2" key="1">
    <citation type="submission" date="2020-08" db="EMBL/GenBank/DDBJ databases">
        <title>Multicomponent nature underlies the extraordinary mechanical properties of spider dragline silk.</title>
        <authorList>
            <person name="Kono N."/>
            <person name="Nakamura H."/>
            <person name="Mori M."/>
            <person name="Yoshida Y."/>
            <person name="Ohtoshi R."/>
            <person name="Malay A.D."/>
            <person name="Moran D.A.P."/>
            <person name="Tomita M."/>
            <person name="Numata K."/>
            <person name="Arakawa K."/>
        </authorList>
    </citation>
    <scope>NUCLEOTIDE SEQUENCE</scope>
</reference>
<keyword evidence="3" id="KW-1185">Reference proteome</keyword>
<dbReference type="AlphaFoldDB" id="A0A8X6SGN9"/>
<organism evidence="2 3">
    <name type="scientific">Trichonephila clavipes</name>
    <name type="common">Golden silk orbweaver</name>
    <name type="synonym">Nephila clavipes</name>
    <dbReference type="NCBI Taxonomy" id="2585209"/>
    <lineage>
        <taxon>Eukaryota</taxon>
        <taxon>Metazoa</taxon>
        <taxon>Ecdysozoa</taxon>
        <taxon>Arthropoda</taxon>
        <taxon>Chelicerata</taxon>
        <taxon>Arachnida</taxon>
        <taxon>Araneae</taxon>
        <taxon>Araneomorphae</taxon>
        <taxon>Entelegynae</taxon>
        <taxon>Araneoidea</taxon>
        <taxon>Nephilidae</taxon>
        <taxon>Trichonephila</taxon>
    </lineage>
</organism>
<name>A0A8X6SGN9_TRICX</name>
<evidence type="ECO:0000256" key="1">
    <source>
        <dbReference type="SAM" id="MobiDB-lite"/>
    </source>
</evidence>
<feature type="region of interest" description="Disordered" evidence="1">
    <location>
        <begin position="82"/>
        <end position="103"/>
    </location>
</feature>
<evidence type="ECO:0000313" key="2">
    <source>
        <dbReference type="EMBL" id="GFY08877.1"/>
    </source>
</evidence>
<feature type="compositionally biased region" description="Polar residues" evidence="1">
    <location>
        <begin position="82"/>
        <end position="94"/>
    </location>
</feature>
<protein>
    <submittedName>
        <fullName evidence="2">Uncharacterized protein</fullName>
    </submittedName>
</protein>
<gene>
    <name evidence="2" type="ORF">TNCV_4660701</name>
</gene>
<comment type="caution">
    <text evidence="2">The sequence shown here is derived from an EMBL/GenBank/DDBJ whole genome shotgun (WGS) entry which is preliminary data.</text>
</comment>
<dbReference type="Proteomes" id="UP000887159">
    <property type="component" value="Unassembled WGS sequence"/>
</dbReference>